<dbReference type="EMBL" id="LUCM01006428">
    <property type="protein sequence ID" value="KAA0191290.1"/>
    <property type="molecule type" value="Genomic_DNA"/>
</dbReference>
<dbReference type="Proteomes" id="UP000728185">
    <property type="component" value="Unassembled WGS sequence"/>
</dbReference>
<gene>
    <name evidence="2" type="ORF">FBUS_09871</name>
</gene>
<comment type="caution">
    <text evidence="2">The sequence shown here is derived from an EMBL/GenBank/DDBJ whole genome shotgun (WGS) entry which is preliminary data.</text>
</comment>
<reference evidence="2" key="1">
    <citation type="submission" date="2019-05" db="EMBL/GenBank/DDBJ databases">
        <title>Annotation for the trematode Fasciolopsis buski.</title>
        <authorList>
            <person name="Choi Y.-J."/>
        </authorList>
    </citation>
    <scope>NUCLEOTIDE SEQUENCE</scope>
    <source>
        <strain evidence="2">HT</strain>
        <tissue evidence="2">Whole worm</tissue>
    </source>
</reference>
<feature type="chain" id="PRO_5034390760" evidence="1">
    <location>
        <begin position="23"/>
        <end position="258"/>
    </location>
</feature>
<evidence type="ECO:0000313" key="3">
    <source>
        <dbReference type="Proteomes" id="UP000728185"/>
    </source>
</evidence>
<protein>
    <submittedName>
        <fullName evidence="2">Uncharacterized protein</fullName>
    </submittedName>
</protein>
<evidence type="ECO:0000256" key="1">
    <source>
        <dbReference type="SAM" id="SignalP"/>
    </source>
</evidence>
<proteinExistence type="predicted"/>
<keyword evidence="1" id="KW-0732">Signal</keyword>
<accession>A0A8E0VKT3</accession>
<evidence type="ECO:0000313" key="2">
    <source>
        <dbReference type="EMBL" id="KAA0191290.1"/>
    </source>
</evidence>
<organism evidence="2 3">
    <name type="scientific">Fasciolopsis buskii</name>
    <dbReference type="NCBI Taxonomy" id="27845"/>
    <lineage>
        <taxon>Eukaryota</taxon>
        <taxon>Metazoa</taxon>
        <taxon>Spiralia</taxon>
        <taxon>Lophotrochozoa</taxon>
        <taxon>Platyhelminthes</taxon>
        <taxon>Trematoda</taxon>
        <taxon>Digenea</taxon>
        <taxon>Plagiorchiida</taxon>
        <taxon>Echinostomata</taxon>
        <taxon>Echinostomatoidea</taxon>
        <taxon>Fasciolidae</taxon>
        <taxon>Fasciolopsis</taxon>
    </lineage>
</organism>
<sequence>MQPTYLFGLVVVIFLSICQIKCLRYTGHAKDNRMSRITNFMGFSSNLLHKPLNLVPFIEIPLYQFVEYITNETEKHDPKVRDVHIKHFYFYTHIYLASLHNADREFSLVALQDGQLLGANMVLSIDQLGSMYAPSKISHVLDFVRACYAAGRPEIARFPRTRALVSTLRPTASSEVNKAILSETTKLIRNSTPVGSYHFVWENRTEMDDFLQRLGYEVVYCGNSTEENPCNWTQLGVSASVAETMCLYRVITRGIFHS</sequence>
<dbReference type="AlphaFoldDB" id="A0A8E0VKT3"/>
<keyword evidence="3" id="KW-1185">Reference proteome</keyword>
<feature type="signal peptide" evidence="1">
    <location>
        <begin position="1"/>
        <end position="22"/>
    </location>
</feature>
<name>A0A8E0VKT3_9TREM</name>
<dbReference type="OrthoDB" id="6247845at2759"/>